<reference evidence="1" key="1">
    <citation type="journal article" date="2013" name="J. Plant Res.">
        <title>Effect of fungi and light on seed germination of three Opuntia species from semiarid lands of central Mexico.</title>
        <authorList>
            <person name="Delgado-Sanchez P."/>
            <person name="Jimenez-Bremont J.F."/>
            <person name="Guerrero-Gonzalez Mde L."/>
            <person name="Flores J."/>
        </authorList>
    </citation>
    <scope>NUCLEOTIDE SEQUENCE</scope>
    <source>
        <tissue evidence="1">Cladode</tissue>
    </source>
</reference>
<proteinExistence type="predicted"/>
<organism evidence="1">
    <name type="scientific">Opuntia streptacantha</name>
    <name type="common">Prickly pear cactus</name>
    <name type="synonym">Opuntia cardona</name>
    <dbReference type="NCBI Taxonomy" id="393608"/>
    <lineage>
        <taxon>Eukaryota</taxon>
        <taxon>Viridiplantae</taxon>
        <taxon>Streptophyta</taxon>
        <taxon>Embryophyta</taxon>
        <taxon>Tracheophyta</taxon>
        <taxon>Spermatophyta</taxon>
        <taxon>Magnoliopsida</taxon>
        <taxon>eudicotyledons</taxon>
        <taxon>Gunneridae</taxon>
        <taxon>Pentapetalae</taxon>
        <taxon>Caryophyllales</taxon>
        <taxon>Cactineae</taxon>
        <taxon>Cactaceae</taxon>
        <taxon>Opuntioideae</taxon>
        <taxon>Opuntia</taxon>
    </lineage>
</organism>
<dbReference type="EMBL" id="GISG01286621">
    <property type="protein sequence ID" value="MBA4680359.1"/>
    <property type="molecule type" value="Transcribed_RNA"/>
</dbReference>
<dbReference type="AlphaFoldDB" id="A0A7C9B0M3"/>
<sequence length="135" mass="15253">MNTSPPKKKFRVFFYSNPAGSSTLISQHGQGDNHLLNHLMLDDGASIENFHGNTLTSLCVLSKFDLGISSFPNRPPYLILAHFPHHHLSLLEVQFLKWACSILYPEEIFSNGGKTKAFSPFSIYSKHYPETQMVE</sequence>
<reference evidence="1" key="2">
    <citation type="submission" date="2020-07" db="EMBL/GenBank/DDBJ databases">
        <authorList>
            <person name="Vera ALvarez R."/>
            <person name="Arias-Moreno D.M."/>
            <person name="Jimenez-Jacinto V."/>
            <person name="Jimenez-Bremont J.F."/>
            <person name="Swaminathan K."/>
            <person name="Moose S.P."/>
            <person name="Guerrero-Gonzalez M.L."/>
            <person name="Marino-Ramirez L."/>
            <person name="Landsman D."/>
            <person name="Rodriguez-Kessler M."/>
            <person name="Delgado-Sanchez P."/>
        </authorList>
    </citation>
    <scope>NUCLEOTIDE SEQUENCE</scope>
    <source>
        <tissue evidence="1">Cladode</tissue>
    </source>
</reference>
<evidence type="ECO:0000313" key="1">
    <source>
        <dbReference type="EMBL" id="MBA4680359.1"/>
    </source>
</evidence>
<protein>
    <submittedName>
        <fullName evidence="1">Uncharacterized protein</fullName>
    </submittedName>
</protein>
<accession>A0A7C9B0M3</accession>
<name>A0A7C9B0M3_OPUST</name>